<gene>
    <name evidence="2" type="ORF">ACFP7A_04540</name>
</gene>
<dbReference type="PANTHER" id="PTHR30304">
    <property type="entry name" value="D-TAGATOSE-1,6-BISPHOSPHATE ALDOLASE"/>
    <property type="match status" value="1"/>
</dbReference>
<organism evidence="2 3">
    <name type="scientific">Sporolactobacillus kofuensis</name>
    <dbReference type="NCBI Taxonomy" id="269672"/>
    <lineage>
        <taxon>Bacteria</taxon>
        <taxon>Bacillati</taxon>
        <taxon>Bacillota</taxon>
        <taxon>Bacilli</taxon>
        <taxon>Bacillales</taxon>
        <taxon>Sporolactobacillaceae</taxon>
        <taxon>Sporolactobacillus</taxon>
    </lineage>
</organism>
<name>A0ABW1WE77_9BACL</name>
<evidence type="ECO:0000256" key="1">
    <source>
        <dbReference type="ARBA" id="ARBA00001947"/>
    </source>
</evidence>
<dbReference type="PROSITE" id="PS00602">
    <property type="entry name" value="ALDOLASE_CLASS_II_1"/>
    <property type="match status" value="1"/>
</dbReference>
<reference evidence="3" key="1">
    <citation type="journal article" date="2019" name="Int. J. Syst. Evol. Microbiol.">
        <title>The Global Catalogue of Microorganisms (GCM) 10K type strain sequencing project: providing services to taxonomists for standard genome sequencing and annotation.</title>
        <authorList>
            <consortium name="The Broad Institute Genomics Platform"/>
            <consortium name="The Broad Institute Genome Sequencing Center for Infectious Disease"/>
            <person name="Wu L."/>
            <person name="Ma J."/>
        </authorList>
    </citation>
    <scope>NUCLEOTIDE SEQUENCE [LARGE SCALE GENOMIC DNA]</scope>
    <source>
        <strain evidence="3">CCUG 42001</strain>
    </source>
</reference>
<dbReference type="InterPro" id="IPR050246">
    <property type="entry name" value="Class_II_FBP_aldolase"/>
</dbReference>
<dbReference type="SUPFAM" id="SSF51569">
    <property type="entry name" value="Aldolase"/>
    <property type="match status" value="1"/>
</dbReference>
<protein>
    <submittedName>
        <fullName evidence="2">Ketose-bisphosphate aldolase</fullName>
    </submittedName>
</protein>
<evidence type="ECO:0000313" key="3">
    <source>
        <dbReference type="Proteomes" id="UP001596267"/>
    </source>
</evidence>
<dbReference type="Proteomes" id="UP001596267">
    <property type="component" value="Unassembled WGS sequence"/>
</dbReference>
<dbReference type="EMBL" id="JBHSTQ010000003">
    <property type="protein sequence ID" value="MFC6385862.1"/>
    <property type="molecule type" value="Genomic_DNA"/>
</dbReference>
<dbReference type="Pfam" id="PF01116">
    <property type="entry name" value="F_bP_aldolase"/>
    <property type="match status" value="1"/>
</dbReference>
<dbReference type="PIRSF" id="PIRSF001359">
    <property type="entry name" value="F_bP_aldolase_II"/>
    <property type="match status" value="1"/>
</dbReference>
<dbReference type="RefSeq" id="WP_253052509.1">
    <property type="nucleotide sequence ID" value="NZ_JAMXWN010000002.1"/>
</dbReference>
<dbReference type="Gene3D" id="3.20.20.70">
    <property type="entry name" value="Aldolase class I"/>
    <property type="match status" value="1"/>
</dbReference>
<dbReference type="NCBIfam" id="TIGR00167">
    <property type="entry name" value="cbbA"/>
    <property type="match status" value="1"/>
</dbReference>
<dbReference type="PANTHER" id="PTHR30304:SF0">
    <property type="entry name" value="D-TAGATOSE-1,6-BISPHOSPHATE ALDOLASE SUBUNIT GATY-RELATED"/>
    <property type="match status" value="1"/>
</dbReference>
<dbReference type="CDD" id="cd00947">
    <property type="entry name" value="TBP_aldolase_IIB"/>
    <property type="match status" value="1"/>
</dbReference>
<sequence>MLVNTLELLQVAQKEKRAIAAFNVYNMETVQAAFRAAEEERQPIILALGERYLPIVRMDAFSAMVKTLAAKTNLPVALHLDHAEHKSSIIEAIRCGFTSVMYDGSKYNLEENIIKTKEIAELAHLVGVSVEGEVGSLKRGSYSDEAEGEGVLTDPHDAQQFVERTGIDFLAAAIGTVHGMYQGEPHIDLARLSAIRESVSVPLVLHGGSGTPDAVIREAIQRGITKINVNTEISIAAVRSLQNSFETHSTAHLSTHTSKMQIAAELAMRKFIRLFANVS</sequence>
<evidence type="ECO:0000313" key="2">
    <source>
        <dbReference type="EMBL" id="MFC6385862.1"/>
    </source>
</evidence>
<comment type="cofactor">
    <cofactor evidence="1">
        <name>Zn(2+)</name>
        <dbReference type="ChEBI" id="CHEBI:29105"/>
    </cofactor>
</comment>
<keyword evidence="3" id="KW-1185">Reference proteome</keyword>
<proteinExistence type="predicted"/>
<comment type="caution">
    <text evidence="2">The sequence shown here is derived from an EMBL/GenBank/DDBJ whole genome shotgun (WGS) entry which is preliminary data.</text>
</comment>
<accession>A0ABW1WE77</accession>
<dbReference type="InterPro" id="IPR000771">
    <property type="entry name" value="FBA_II"/>
</dbReference>
<dbReference type="InterPro" id="IPR013785">
    <property type="entry name" value="Aldolase_TIM"/>
</dbReference>